<evidence type="ECO:0000313" key="2">
    <source>
        <dbReference type="EMBL" id="SKB64289.1"/>
    </source>
</evidence>
<protein>
    <submittedName>
        <fullName evidence="2">Nicotinamidase-related amidase</fullName>
    </submittedName>
</protein>
<accession>A0A1T5CY11</accession>
<dbReference type="RefSeq" id="WP_079590232.1">
    <property type="nucleotide sequence ID" value="NZ_FUYN01000006.1"/>
</dbReference>
<sequence length="174" mass="19571">MKKILLVVDFQKDFVDGTLGFEKAVALDIKIAQRLKKAKENNETILFTMDTHQPNYLETQEGKNLPVEHCIEESEGWKLYGETGKVIENPYYIKKPTFGGLGLIEVLCPYSDEETEIEICGVVTNMCVISNAVICKAVLPEALITINSQLCASFDDNLHDEAIHVMESMQMKII</sequence>
<dbReference type="OrthoDB" id="9796485at2"/>
<dbReference type="InterPro" id="IPR000868">
    <property type="entry name" value="Isochorismatase-like_dom"/>
</dbReference>
<evidence type="ECO:0000313" key="3">
    <source>
        <dbReference type="Proteomes" id="UP000243406"/>
    </source>
</evidence>
<evidence type="ECO:0000259" key="1">
    <source>
        <dbReference type="Pfam" id="PF00857"/>
    </source>
</evidence>
<dbReference type="EMBL" id="FUYN01000006">
    <property type="protein sequence ID" value="SKB64289.1"/>
    <property type="molecule type" value="Genomic_DNA"/>
</dbReference>
<dbReference type="Pfam" id="PF00857">
    <property type="entry name" value="Isochorismatase"/>
    <property type="match status" value="1"/>
</dbReference>
<dbReference type="AlphaFoldDB" id="A0A1T5CY11"/>
<dbReference type="SUPFAM" id="SSF52499">
    <property type="entry name" value="Isochorismatase-like hydrolases"/>
    <property type="match status" value="1"/>
</dbReference>
<gene>
    <name evidence="2" type="ORF">SAMN02745120_2453</name>
</gene>
<feature type="domain" description="Isochorismatase-like" evidence="1">
    <location>
        <begin position="4"/>
        <end position="170"/>
    </location>
</feature>
<proteinExistence type="predicted"/>
<reference evidence="3" key="1">
    <citation type="submission" date="2017-02" db="EMBL/GenBank/DDBJ databases">
        <authorList>
            <person name="Varghese N."/>
            <person name="Submissions S."/>
        </authorList>
    </citation>
    <scope>NUCLEOTIDE SEQUENCE [LARGE SCALE GENOMIC DNA]</scope>
    <source>
        <strain evidence="3">ATCC 35199</strain>
    </source>
</reference>
<dbReference type="CDD" id="cd00431">
    <property type="entry name" value="cysteine_hydrolases"/>
    <property type="match status" value="1"/>
</dbReference>
<dbReference type="InterPro" id="IPR036380">
    <property type="entry name" value="Isochorismatase-like_sf"/>
</dbReference>
<dbReference type="Proteomes" id="UP000243406">
    <property type="component" value="Unassembled WGS sequence"/>
</dbReference>
<organism evidence="2 3">
    <name type="scientific">Acetoanaerobium noterae</name>
    <dbReference type="NCBI Taxonomy" id="745369"/>
    <lineage>
        <taxon>Bacteria</taxon>
        <taxon>Bacillati</taxon>
        <taxon>Bacillota</taxon>
        <taxon>Clostridia</taxon>
        <taxon>Peptostreptococcales</taxon>
        <taxon>Filifactoraceae</taxon>
        <taxon>Acetoanaerobium</taxon>
    </lineage>
</organism>
<name>A0A1T5CY11_9FIRM</name>
<dbReference type="Gene3D" id="3.40.50.850">
    <property type="entry name" value="Isochorismatase-like"/>
    <property type="match status" value="1"/>
</dbReference>
<keyword evidence="3" id="KW-1185">Reference proteome</keyword>